<evidence type="ECO:0000256" key="4">
    <source>
        <dbReference type="ARBA" id="ARBA00022692"/>
    </source>
</evidence>
<reference evidence="11 12" key="1">
    <citation type="submission" date="2015-12" db="EMBL/GenBank/DDBJ databases">
        <title>The genome of Folsomia candida.</title>
        <authorList>
            <person name="Faddeeva A."/>
            <person name="Derks M.F."/>
            <person name="Anvar Y."/>
            <person name="Smit S."/>
            <person name="Van Straalen N."/>
            <person name="Roelofs D."/>
        </authorList>
    </citation>
    <scope>NUCLEOTIDE SEQUENCE [LARGE SCALE GENOMIC DNA]</scope>
    <source>
        <strain evidence="11 12">VU population</strain>
        <tissue evidence="11">Whole body</tissue>
    </source>
</reference>
<dbReference type="GO" id="GO:0009922">
    <property type="term" value="F:fatty acid elongase activity"/>
    <property type="evidence" value="ECO:0007669"/>
    <property type="project" value="UniProtKB-EC"/>
</dbReference>
<evidence type="ECO:0000256" key="1">
    <source>
        <dbReference type="ARBA" id="ARBA00004141"/>
    </source>
</evidence>
<gene>
    <name evidence="11" type="ORF">Fcan01_21449</name>
</gene>
<keyword evidence="12" id="KW-1185">Reference proteome</keyword>
<dbReference type="PANTHER" id="PTHR11157">
    <property type="entry name" value="FATTY ACID ACYL TRANSFERASE-RELATED"/>
    <property type="match status" value="1"/>
</dbReference>
<dbReference type="InterPro" id="IPR002076">
    <property type="entry name" value="ELO_fam"/>
</dbReference>
<comment type="caution">
    <text evidence="11">The sequence shown here is derived from an EMBL/GenBank/DDBJ whole genome shotgun (WGS) entry which is preliminary data.</text>
</comment>
<evidence type="ECO:0000256" key="10">
    <source>
        <dbReference type="RuleBase" id="RU361115"/>
    </source>
</evidence>
<evidence type="ECO:0000313" key="11">
    <source>
        <dbReference type="EMBL" id="OXA43623.1"/>
    </source>
</evidence>
<dbReference type="AlphaFoldDB" id="A0A226DEK9"/>
<protein>
    <recommendedName>
        <fullName evidence="10">Elongation of very long chain fatty acids protein</fullName>
        <ecNumber evidence="10">2.3.1.199</ecNumber>
    </recommendedName>
    <alternativeName>
        <fullName evidence="10">Very-long-chain 3-oxoacyl-CoA synthase</fullName>
    </alternativeName>
</protein>
<evidence type="ECO:0000256" key="8">
    <source>
        <dbReference type="ARBA" id="ARBA00023136"/>
    </source>
</evidence>
<dbReference type="GO" id="GO:0005789">
    <property type="term" value="C:endoplasmic reticulum membrane"/>
    <property type="evidence" value="ECO:0007669"/>
    <property type="project" value="TreeGrafter"/>
</dbReference>
<sequence>MVRDLTSFLYNYNATYDRAKDWIYENPPKHFPFFFEVADLVWWQNVMVDYWQFPFVVCVVYLTTVFGMEGWMRGRTPFKLKRFLVCWNVTMALLNLFGFVRQMQELVPILAKPDGFHRSLCIREELNLPTAFWGLFFCLSKYLFLGDTILIVLTKKPLLFIYWYHHAIAIIVPWMIFPDSEPICRHIGGSNFFVLFCMYSYFALKGMHIKLPRRAGLVIAILHVLEMMLGAVVQVYTAREIIKGRDCARTMNSVKWSLIPHVSLLFFFGHLLLKSIHKSKPKTL</sequence>
<keyword evidence="9 10" id="KW-0275">Fatty acid biosynthesis</keyword>
<proteinExistence type="inferred from homology"/>
<dbReference type="GO" id="GO:0042761">
    <property type="term" value="P:very long-chain fatty acid biosynthetic process"/>
    <property type="evidence" value="ECO:0007669"/>
    <property type="project" value="TreeGrafter"/>
</dbReference>
<comment type="subcellular location">
    <subcellularLocation>
        <location evidence="1">Membrane</location>
        <topology evidence="1">Multi-pass membrane protein</topology>
    </subcellularLocation>
</comment>
<feature type="transmembrane region" description="Helical" evidence="10">
    <location>
        <begin position="160"/>
        <end position="177"/>
    </location>
</feature>
<evidence type="ECO:0000256" key="6">
    <source>
        <dbReference type="ARBA" id="ARBA00022989"/>
    </source>
</evidence>
<keyword evidence="8 10" id="KW-0472">Membrane</keyword>
<organism evidence="11 12">
    <name type="scientific">Folsomia candida</name>
    <name type="common">Springtail</name>
    <dbReference type="NCBI Taxonomy" id="158441"/>
    <lineage>
        <taxon>Eukaryota</taxon>
        <taxon>Metazoa</taxon>
        <taxon>Ecdysozoa</taxon>
        <taxon>Arthropoda</taxon>
        <taxon>Hexapoda</taxon>
        <taxon>Collembola</taxon>
        <taxon>Entomobryomorpha</taxon>
        <taxon>Isotomoidea</taxon>
        <taxon>Isotomidae</taxon>
        <taxon>Proisotominae</taxon>
        <taxon>Folsomia</taxon>
    </lineage>
</organism>
<dbReference type="OrthoDB" id="434092at2759"/>
<dbReference type="Proteomes" id="UP000198287">
    <property type="component" value="Unassembled WGS sequence"/>
</dbReference>
<evidence type="ECO:0000313" key="12">
    <source>
        <dbReference type="Proteomes" id="UP000198287"/>
    </source>
</evidence>
<dbReference type="Pfam" id="PF01151">
    <property type="entry name" value="ELO"/>
    <property type="match status" value="1"/>
</dbReference>
<dbReference type="GO" id="GO:0030148">
    <property type="term" value="P:sphingolipid biosynthetic process"/>
    <property type="evidence" value="ECO:0007669"/>
    <property type="project" value="TreeGrafter"/>
</dbReference>
<feature type="transmembrane region" description="Helical" evidence="10">
    <location>
        <begin position="256"/>
        <end position="273"/>
    </location>
</feature>
<keyword evidence="7 10" id="KW-0443">Lipid metabolism</keyword>
<keyword evidence="5 10" id="KW-0276">Fatty acid metabolism</keyword>
<accession>A0A226DEK9</accession>
<evidence type="ECO:0000256" key="9">
    <source>
        <dbReference type="ARBA" id="ARBA00023160"/>
    </source>
</evidence>
<keyword evidence="2 10" id="KW-0444">Lipid biosynthesis</keyword>
<dbReference type="GO" id="GO:0019367">
    <property type="term" value="P:fatty acid elongation, saturated fatty acid"/>
    <property type="evidence" value="ECO:0007669"/>
    <property type="project" value="TreeGrafter"/>
</dbReference>
<comment type="catalytic activity">
    <reaction evidence="10">
        <text>a very-long-chain acyl-CoA + malonyl-CoA + H(+) = a very-long-chain 3-oxoacyl-CoA + CO2 + CoA</text>
        <dbReference type="Rhea" id="RHEA:32727"/>
        <dbReference type="ChEBI" id="CHEBI:15378"/>
        <dbReference type="ChEBI" id="CHEBI:16526"/>
        <dbReference type="ChEBI" id="CHEBI:57287"/>
        <dbReference type="ChEBI" id="CHEBI:57384"/>
        <dbReference type="ChEBI" id="CHEBI:90725"/>
        <dbReference type="ChEBI" id="CHEBI:90736"/>
        <dbReference type="EC" id="2.3.1.199"/>
    </reaction>
</comment>
<dbReference type="EMBL" id="LNIX01000021">
    <property type="protein sequence ID" value="OXA43623.1"/>
    <property type="molecule type" value="Genomic_DNA"/>
</dbReference>
<feature type="transmembrane region" description="Helical" evidence="10">
    <location>
        <begin position="216"/>
        <end position="236"/>
    </location>
</feature>
<evidence type="ECO:0000256" key="3">
    <source>
        <dbReference type="ARBA" id="ARBA00022679"/>
    </source>
</evidence>
<comment type="similarity">
    <text evidence="10">Belongs to the ELO family.</text>
</comment>
<evidence type="ECO:0000256" key="7">
    <source>
        <dbReference type="ARBA" id="ARBA00023098"/>
    </source>
</evidence>
<dbReference type="EC" id="2.3.1.199" evidence="10"/>
<feature type="transmembrane region" description="Helical" evidence="10">
    <location>
        <begin position="50"/>
        <end position="71"/>
    </location>
</feature>
<feature type="transmembrane region" description="Helical" evidence="10">
    <location>
        <begin position="183"/>
        <end position="204"/>
    </location>
</feature>
<keyword evidence="4 10" id="KW-0812">Transmembrane</keyword>
<dbReference type="GO" id="GO:0034625">
    <property type="term" value="P:fatty acid elongation, monounsaturated fatty acid"/>
    <property type="evidence" value="ECO:0007669"/>
    <property type="project" value="TreeGrafter"/>
</dbReference>
<evidence type="ECO:0000256" key="5">
    <source>
        <dbReference type="ARBA" id="ARBA00022832"/>
    </source>
</evidence>
<dbReference type="GO" id="GO:0034626">
    <property type="term" value="P:fatty acid elongation, polyunsaturated fatty acid"/>
    <property type="evidence" value="ECO:0007669"/>
    <property type="project" value="TreeGrafter"/>
</dbReference>
<keyword evidence="6 10" id="KW-1133">Transmembrane helix</keyword>
<feature type="transmembrane region" description="Helical" evidence="10">
    <location>
        <begin position="132"/>
        <end position="153"/>
    </location>
</feature>
<dbReference type="PANTHER" id="PTHR11157:SF17">
    <property type="entry name" value="ELONGATION OF VERY LONG CHAIN FATTY ACIDS PROTEIN 6"/>
    <property type="match status" value="1"/>
</dbReference>
<dbReference type="OMA" id="FIYWYHH"/>
<name>A0A226DEK9_FOLCA</name>
<feature type="transmembrane region" description="Helical" evidence="10">
    <location>
        <begin position="83"/>
        <end position="100"/>
    </location>
</feature>
<keyword evidence="3 10" id="KW-0808">Transferase</keyword>
<evidence type="ECO:0000256" key="2">
    <source>
        <dbReference type="ARBA" id="ARBA00022516"/>
    </source>
</evidence>